<dbReference type="GO" id="GO:0006351">
    <property type="term" value="P:DNA-templated transcription"/>
    <property type="evidence" value="ECO:0007669"/>
    <property type="project" value="InterPro"/>
</dbReference>
<dbReference type="GO" id="GO:0005736">
    <property type="term" value="C:RNA polymerase I complex"/>
    <property type="evidence" value="ECO:0007669"/>
    <property type="project" value="TreeGrafter"/>
</dbReference>
<dbReference type="SUPFAM" id="SSF63393">
    <property type="entry name" value="RNA polymerase subunits"/>
    <property type="match status" value="1"/>
</dbReference>
<evidence type="ECO:0000256" key="3">
    <source>
        <dbReference type="ARBA" id="ARBA00022833"/>
    </source>
</evidence>
<sequence>MNGAESKTTSILDNSGVNLNKGMVEPVTYICGECGADVSLLSHGAAVRCRTCGCRILYKKRTRKMIQYEAR</sequence>
<name>A0A2P4YY40_9CRYT</name>
<dbReference type="InterPro" id="IPR006591">
    <property type="entry name" value="RNAP_P/RPABC4"/>
</dbReference>
<comment type="caution">
    <text evidence="6">The sequence shown here is derived from an EMBL/GenBank/DDBJ whole genome shotgun (WGS) entry which is preliminary data.</text>
</comment>
<dbReference type="AlphaFoldDB" id="A0A2P4YY40"/>
<gene>
    <name evidence="6" type="ORF">CmeUKMEL1_03765</name>
</gene>
<organism evidence="6 7">
    <name type="scientific">Cryptosporidium meleagridis</name>
    <dbReference type="NCBI Taxonomy" id="93969"/>
    <lineage>
        <taxon>Eukaryota</taxon>
        <taxon>Sar</taxon>
        <taxon>Alveolata</taxon>
        <taxon>Apicomplexa</taxon>
        <taxon>Conoidasida</taxon>
        <taxon>Coccidia</taxon>
        <taxon>Eucoccidiorida</taxon>
        <taxon>Eimeriorina</taxon>
        <taxon>Cryptosporidiidae</taxon>
        <taxon>Cryptosporidium</taxon>
    </lineage>
</organism>
<keyword evidence="2" id="KW-0479">Metal-binding</keyword>
<reference evidence="6 7" key="1">
    <citation type="submission" date="2014-04" db="EMBL/GenBank/DDBJ databases">
        <title>Comparative Genomics of Cryptosporidium Species.</title>
        <authorList>
            <person name="Silva J.C."/>
            <person name="Su Q."/>
            <person name="Chalmers R."/>
            <person name="Chibucos M.C."/>
            <person name="Elwin K."/>
            <person name="Godinez A."/>
            <person name="Guo F."/>
            <person name="Huynh K."/>
            <person name="Orvis J."/>
            <person name="Ott S."/>
            <person name="Sadzewicz L."/>
            <person name="Sengamalay N."/>
            <person name="Shetty A."/>
            <person name="Sun M."/>
            <person name="Tallon L."/>
            <person name="Xiao L."/>
            <person name="Zhang H."/>
            <person name="Fraser C.M."/>
            <person name="Zhu G."/>
            <person name="Kissinger J."/>
            <person name="Widmer G."/>
        </authorList>
    </citation>
    <scope>NUCLEOTIDE SEQUENCE [LARGE SCALE GENOMIC DNA]</scope>
    <source>
        <strain evidence="6 7">UKMEL1</strain>
    </source>
</reference>
<dbReference type="PANTHER" id="PTHR12056">
    <property type="entry name" value="DNA-DIRECTED RNA POLYMERASES I, II, AND III"/>
    <property type="match status" value="1"/>
</dbReference>
<dbReference type="GO" id="GO:0003899">
    <property type="term" value="F:DNA-directed RNA polymerase activity"/>
    <property type="evidence" value="ECO:0007669"/>
    <property type="project" value="InterPro"/>
</dbReference>
<dbReference type="FunFam" id="2.20.28.30:FF:000002">
    <property type="entry name" value="DNA-directed RNA polymerases II, IV and V subunit 12"/>
    <property type="match status" value="1"/>
</dbReference>
<dbReference type="GO" id="GO:0005666">
    <property type="term" value="C:RNA polymerase III complex"/>
    <property type="evidence" value="ECO:0007669"/>
    <property type="project" value="TreeGrafter"/>
</dbReference>
<keyword evidence="4" id="KW-0539">Nucleus</keyword>
<evidence type="ECO:0000256" key="2">
    <source>
        <dbReference type="ARBA" id="ARBA00022723"/>
    </source>
</evidence>
<dbReference type="GO" id="GO:0008270">
    <property type="term" value="F:zinc ion binding"/>
    <property type="evidence" value="ECO:0007669"/>
    <property type="project" value="InterPro"/>
</dbReference>
<comment type="subcellular location">
    <subcellularLocation>
        <location evidence="1">Nucleus</location>
    </subcellularLocation>
</comment>
<protein>
    <submittedName>
        <fullName evidence="6">DNA directed RNA polymerase 7 kDa subunit family protein</fullName>
    </submittedName>
</protein>
<dbReference type="VEuPathDB" id="CryptoDB:CmeUKMEL1_03765"/>
<evidence type="ECO:0000256" key="5">
    <source>
        <dbReference type="ARBA" id="ARBA00025770"/>
    </source>
</evidence>
<evidence type="ECO:0000256" key="1">
    <source>
        <dbReference type="ARBA" id="ARBA00004123"/>
    </source>
</evidence>
<dbReference type="PANTHER" id="PTHR12056:SF2">
    <property type="entry name" value="GEO11084P1"/>
    <property type="match status" value="1"/>
</dbReference>
<dbReference type="SMART" id="SM00659">
    <property type="entry name" value="RPOLCX"/>
    <property type="match status" value="1"/>
</dbReference>
<dbReference type="GO" id="GO:0003677">
    <property type="term" value="F:DNA binding"/>
    <property type="evidence" value="ECO:0007669"/>
    <property type="project" value="InterPro"/>
</dbReference>
<keyword evidence="7" id="KW-1185">Reference proteome</keyword>
<proteinExistence type="inferred from homology"/>
<keyword evidence="3" id="KW-0862">Zinc</keyword>
<dbReference type="InterPro" id="IPR029040">
    <property type="entry name" value="RPABC4/Spt4"/>
</dbReference>
<dbReference type="Pfam" id="PF03604">
    <property type="entry name" value="Zn_ribbon_RPAB4"/>
    <property type="match status" value="1"/>
</dbReference>
<dbReference type="GO" id="GO:0005665">
    <property type="term" value="C:RNA polymerase II, core complex"/>
    <property type="evidence" value="ECO:0007669"/>
    <property type="project" value="TreeGrafter"/>
</dbReference>
<dbReference type="Gene3D" id="2.20.28.30">
    <property type="entry name" value="RNA polymerase ii, chain L"/>
    <property type="match status" value="1"/>
</dbReference>
<comment type="similarity">
    <text evidence="5">Belongs to the archaeal Rpo12/eukaryotic RPC10 RNA polymerase subunit family.</text>
</comment>
<dbReference type="Proteomes" id="UP000236928">
    <property type="component" value="Unassembled WGS sequence"/>
</dbReference>
<dbReference type="EMBL" id="JIBK01000006">
    <property type="protein sequence ID" value="POM82712.1"/>
    <property type="molecule type" value="Genomic_DNA"/>
</dbReference>
<evidence type="ECO:0000313" key="6">
    <source>
        <dbReference type="EMBL" id="POM82712.1"/>
    </source>
</evidence>
<dbReference type="OrthoDB" id="5585087at2759"/>
<evidence type="ECO:0000256" key="4">
    <source>
        <dbReference type="ARBA" id="ARBA00023242"/>
    </source>
</evidence>
<dbReference type="InterPro" id="IPR039747">
    <property type="entry name" value="RPABC4"/>
</dbReference>
<evidence type="ECO:0000313" key="7">
    <source>
        <dbReference type="Proteomes" id="UP000236928"/>
    </source>
</evidence>
<accession>A0A2P4YY40</accession>